<dbReference type="EMBL" id="CP073041">
    <property type="protein sequence ID" value="UXE61805.1"/>
    <property type="molecule type" value="Genomic_DNA"/>
</dbReference>
<proteinExistence type="inferred from homology"/>
<protein>
    <submittedName>
        <fullName evidence="4">Alpha/beta hydrolase</fullName>
    </submittedName>
</protein>
<dbReference type="InterPro" id="IPR003140">
    <property type="entry name" value="PLipase/COase/thioEstase"/>
</dbReference>
<sequence>MGSKPLSLTFVSVLPENGLPPQHLLVLLHGWGADANDLSPLASILNLPTYQSIFPNAPFSHPQFSWGRAWYDLERQDYRGLVECRQMLQAWLLSLEAETGIPLERTILGGFSQGAAMALDVGLSLPVAGLCSLSGYLHFQPQHLPSSPPPIFMVHGQQDMVVPIQAAHQARNELKAIAAQVEYHELAMGHEIPQLVLQLLKTFIENHTVPV</sequence>
<comment type="similarity">
    <text evidence="1">Belongs to the AB hydrolase superfamily. AB hydrolase 2 family.</text>
</comment>
<dbReference type="Gene3D" id="3.40.50.1820">
    <property type="entry name" value="alpha/beta hydrolase"/>
    <property type="match status" value="1"/>
</dbReference>
<dbReference type="PANTHER" id="PTHR10655:SF17">
    <property type="entry name" value="LYSOPHOSPHOLIPASE-LIKE PROTEIN 1"/>
    <property type="match status" value="1"/>
</dbReference>
<reference evidence="4" key="1">
    <citation type="submission" date="2021-04" db="EMBL/GenBank/DDBJ databases">
        <title>Genome sequence of Woronichinia naegeliana from Washington state freshwater lake bloom.</title>
        <authorList>
            <person name="Dreher T.W."/>
        </authorList>
    </citation>
    <scope>NUCLEOTIDE SEQUENCE</scope>
    <source>
        <strain evidence="4">WA131</strain>
    </source>
</reference>
<keyword evidence="2 4" id="KW-0378">Hydrolase</keyword>
<dbReference type="AlphaFoldDB" id="A0A977KZY5"/>
<evidence type="ECO:0000256" key="1">
    <source>
        <dbReference type="ARBA" id="ARBA00006499"/>
    </source>
</evidence>
<gene>
    <name evidence="4" type="ORF">KA717_02385</name>
</gene>
<dbReference type="SUPFAM" id="SSF53474">
    <property type="entry name" value="alpha/beta-Hydrolases"/>
    <property type="match status" value="1"/>
</dbReference>
<evidence type="ECO:0000259" key="3">
    <source>
        <dbReference type="Pfam" id="PF02230"/>
    </source>
</evidence>
<dbReference type="Pfam" id="PF02230">
    <property type="entry name" value="Abhydrolase_2"/>
    <property type="match status" value="1"/>
</dbReference>
<feature type="domain" description="Phospholipase/carboxylesterase/thioesterase" evidence="3">
    <location>
        <begin position="17"/>
        <end position="207"/>
    </location>
</feature>
<dbReference type="InterPro" id="IPR050565">
    <property type="entry name" value="LYPA1-2/EST-like"/>
</dbReference>
<dbReference type="Proteomes" id="UP001065613">
    <property type="component" value="Chromosome"/>
</dbReference>
<dbReference type="KEGG" id="wna:KA717_02385"/>
<evidence type="ECO:0000313" key="4">
    <source>
        <dbReference type="EMBL" id="UXE61805.1"/>
    </source>
</evidence>
<name>A0A977KZY5_9CYAN</name>
<evidence type="ECO:0000256" key="2">
    <source>
        <dbReference type="ARBA" id="ARBA00022801"/>
    </source>
</evidence>
<dbReference type="GO" id="GO:0016787">
    <property type="term" value="F:hydrolase activity"/>
    <property type="evidence" value="ECO:0007669"/>
    <property type="project" value="UniProtKB-KW"/>
</dbReference>
<dbReference type="InterPro" id="IPR029058">
    <property type="entry name" value="AB_hydrolase_fold"/>
</dbReference>
<accession>A0A977KZY5</accession>
<dbReference type="PANTHER" id="PTHR10655">
    <property type="entry name" value="LYSOPHOSPHOLIPASE-RELATED"/>
    <property type="match status" value="1"/>
</dbReference>
<organism evidence="4">
    <name type="scientific">Woronichinia naegeliana WA131</name>
    <dbReference type="NCBI Taxonomy" id="2824559"/>
    <lineage>
        <taxon>Bacteria</taxon>
        <taxon>Bacillati</taxon>
        <taxon>Cyanobacteriota</taxon>
        <taxon>Cyanophyceae</taxon>
        <taxon>Synechococcales</taxon>
        <taxon>Coelosphaeriaceae</taxon>
        <taxon>Woronichinia</taxon>
    </lineage>
</organism>